<keyword evidence="1" id="KW-0812">Transmembrane</keyword>
<keyword evidence="1" id="KW-1133">Transmembrane helix</keyword>
<proteinExistence type="predicted"/>
<evidence type="ECO:0000313" key="3">
    <source>
        <dbReference type="Proteomes" id="UP000740883"/>
    </source>
</evidence>
<dbReference type="InterPro" id="IPR005344">
    <property type="entry name" value="TMEM33/Pom33"/>
</dbReference>
<evidence type="ECO:0000256" key="1">
    <source>
        <dbReference type="SAM" id="Phobius"/>
    </source>
</evidence>
<feature type="transmembrane region" description="Helical" evidence="1">
    <location>
        <begin position="38"/>
        <end position="56"/>
    </location>
</feature>
<dbReference type="AlphaFoldDB" id="A0A9P6KZ82"/>
<feature type="transmembrane region" description="Helical" evidence="1">
    <location>
        <begin position="68"/>
        <end position="89"/>
    </location>
</feature>
<feature type="transmembrane region" description="Helical" evidence="1">
    <location>
        <begin position="136"/>
        <end position="159"/>
    </location>
</feature>
<accession>A0A9P6KZ82</accession>
<sequence>MKAFKKTWLISNALFVLNYSLYLSLFIVRLPIPNLPSIFNIIFLLLSYSTSLLKMINKISTIPAQPNFYCILVFLTFPSPILLLPFYFLSLYHLISFVLSHKVEFEHSGIYRLCVVLSSWHVALGRMALVCKIVGVPLSLILFVFGSGSIGTFLTYIWMVRQEYQNIPAMRSVFGEVRCRMDEAVGMLPENVQYFYLKTKELIMHYQQVMK</sequence>
<dbReference type="OrthoDB" id="2192545at2759"/>
<dbReference type="EMBL" id="SBJO01000110">
    <property type="protein sequence ID" value="KAF9763031.1"/>
    <property type="molecule type" value="Genomic_DNA"/>
</dbReference>
<keyword evidence="3" id="KW-1185">Reference proteome</keyword>
<name>A0A9P6KZ82_9MICR</name>
<dbReference type="Proteomes" id="UP000740883">
    <property type="component" value="Unassembled WGS sequence"/>
</dbReference>
<feature type="transmembrane region" description="Helical" evidence="1">
    <location>
        <begin position="12"/>
        <end position="32"/>
    </location>
</feature>
<comment type="caution">
    <text evidence="2">The sequence shown here is derived from an EMBL/GenBank/DDBJ whole genome shotgun (WGS) entry which is preliminary data.</text>
</comment>
<evidence type="ECO:0000313" key="2">
    <source>
        <dbReference type="EMBL" id="KAF9763031.1"/>
    </source>
</evidence>
<organism evidence="2 3">
    <name type="scientific">Nosema granulosis</name>
    <dbReference type="NCBI Taxonomy" id="83296"/>
    <lineage>
        <taxon>Eukaryota</taxon>
        <taxon>Fungi</taxon>
        <taxon>Fungi incertae sedis</taxon>
        <taxon>Microsporidia</taxon>
        <taxon>Nosematidae</taxon>
        <taxon>Nosema</taxon>
    </lineage>
</organism>
<gene>
    <name evidence="2" type="ORF">NGRA_1573</name>
</gene>
<dbReference type="GO" id="GO:0016020">
    <property type="term" value="C:membrane"/>
    <property type="evidence" value="ECO:0007669"/>
    <property type="project" value="InterPro"/>
</dbReference>
<protein>
    <submittedName>
        <fullName evidence="2">Uncharacterized protein</fullName>
    </submittedName>
</protein>
<reference evidence="2 3" key="1">
    <citation type="journal article" date="2020" name="Genome Biol. Evol.">
        <title>Comparative genomics of strictly vertically transmitted, feminizing microsporidia endosymbionts of amphipod crustaceans.</title>
        <authorList>
            <person name="Cormier A."/>
            <person name="Chebbi M.A."/>
            <person name="Giraud I."/>
            <person name="Wattier R."/>
            <person name="Teixeira M."/>
            <person name="Gilbert C."/>
            <person name="Rigaud T."/>
            <person name="Cordaux R."/>
        </authorList>
    </citation>
    <scope>NUCLEOTIDE SEQUENCE [LARGE SCALE GENOMIC DNA]</scope>
    <source>
        <strain evidence="2 3">Ou3-Ou53</strain>
    </source>
</reference>
<dbReference type="Pfam" id="PF03661">
    <property type="entry name" value="TMEM33_Pom33"/>
    <property type="match status" value="1"/>
</dbReference>
<keyword evidence="1" id="KW-0472">Membrane</keyword>